<dbReference type="Gene3D" id="3.10.105.10">
    <property type="entry name" value="Dipeptide-binding Protein, Domain 3"/>
    <property type="match status" value="1"/>
</dbReference>
<dbReference type="AlphaFoldDB" id="A0AAE7BYQ9"/>
<dbReference type="EMBL" id="CP047363">
    <property type="protein sequence ID" value="QIH77143.1"/>
    <property type="molecule type" value="Genomic_DNA"/>
</dbReference>
<protein>
    <submittedName>
        <fullName evidence="1">Uncharacterized protein</fullName>
    </submittedName>
</protein>
<reference evidence="1" key="1">
    <citation type="journal article" date="2020" name="Antimicrob. Agents Chemother.">
        <title>The novel macrolide resistance genes mef(D), msr(F) and msr(H) are present on resistance islands in Macrococcus canis, Macrococcus caseolyticus and Staphylococcus aureus.</title>
        <authorList>
            <person name="Schwendener S."/>
            <person name="Dona V."/>
            <person name="Perreten V."/>
        </authorList>
    </citation>
    <scope>NUCLEOTIDE SEQUENCE</scope>
    <source>
        <strain evidence="1">Epi0076A</strain>
    </source>
</reference>
<sequence length="112" mass="13177">MEHFYLAYTGWGPDYPDPMTFLDLFVSDTTTKETGYNNPQFDEYILQSKTDLVTQPDVRWTTMQKAENLFLRDAVILPLYQRGTARLTDPQLKNRIIHFVGTTEYKEAYIKK</sequence>
<name>A0AAE7BYQ9_9STAP</name>
<dbReference type="Proteomes" id="UP000501122">
    <property type="component" value="Chromosome"/>
</dbReference>
<dbReference type="SUPFAM" id="SSF53850">
    <property type="entry name" value="Periplasmic binding protein-like II"/>
    <property type="match status" value="1"/>
</dbReference>
<organism evidence="1 2">
    <name type="scientific">Macrococcoides canis</name>
    <dbReference type="NCBI Taxonomy" id="1855823"/>
    <lineage>
        <taxon>Bacteria</taxon>
        <taxon>Bacillati</taxon>
        <taxon>Bacillota</taxon>
        <taxon>Bacilli</taxon>
        <taxon>Bacillales</taxon>
        <taxon>Staphylococcaceae</taxon>
        <taxon>Macrococcoides</taxon>
    </lineage>
</organism>
<evidence type="ECO:0000313" key="1">
    <source>
        <dbReference type="EMBL" id="QIH77143.1"/>
    </source>
</evidence>
<dbReference type="Gene3D" id="3.40.190.10">
    <property type="entry name" value="Periplasmic binding protein-like II"/>
    <property type="match status" value="1"/>
</dbReference>
<gene>
    <name evidence="1" type="ORF">GTN30_00485</name>
</gene>
<dbReference type="RefSeq" id="WP_164952816.1">
    <property type="nucleotide sequence ID" value="NZ_CP047363.1"/>
</dbReference>
<evidence type="ECO:0000313" key="2">
    <source>
        <dbReference type="Proteomes" id="UP000501122"/>
    </source>
</evidence>
<proteinExistence type="predicted"/>
<accession>A0AAE7BYQ9</accession>